<protein>
    <submittedName>
        <fullName evidence="8">Collagen alpha-2(I) chain-like</fullName>
    </submittedName>
</protein>
<evidence type="ECO:0000256" key="3">
    <source>
        <dbReference type="ARBA" id="ARBA00023119"/>
    </source>
</evidence>
<organism evidence="7 8">
    <name type="scientific">Trichoplusia ni</name>
    <name type="common">Cabbage looper</name>
    <dbReference type="NCBI Taxonomy" id="7111"/>
    <lineage>
        <taxon>Eukaryota</taxon>
        <taxon>Metazoa</taxon>
        <taxon>Ecdysozoa</taxon>
        <taxon>Arthropoda</taxon>
        <taxon>Hexapoda</taxon>
        <taxon>Insecta</taxon>
        <taxon>Pterygota</taxon>
        <taxon>Neoptera</taxon>
        <taxon>Endopterygota</taxon>
        <taxon>Lepidoptera</taxon>
        <taxon>Glossata</taxon>
        <taxon>Ditrysia</taxon>
        <taxon>Noctuoidea</taxon>
        <taxon>Noctuidae</taxon>
        <taxon>Plusiinae</taxon>
        <taxon>Trichoplusia</taxon>
    </lineage>
</organism>
<keyword evidence="2" id="KW-0964">Secreted</keyword>
<feature type="chain" id="PRO_5028814890" evidence="5">
    <location>
        <begin position="25"/>
        <end position="308"/>
    </location>
</feature>
<dbReference type="PROSITE" id="PS51461">
    <property type="entry name" value="NC1_FIB"/>
    <property type="match status" value="1"/>
</dbReference>
<evidence type="ECO:0000256" key="5">
    <source>
        <dbReference type="SAM" id="SignalP"/>
    </source>
</evidence>
<evidence type="ECO:0000256" key="2">
    <source>
        <dbReference type="ARBA" id="ARBA00022525"/>
    </source>
</evidence>
<dbReference type="GeneID" id="113496865"/>
<dbReference type="GO" id="GO:0005581">
    <property type="term" value="C:collagen trimer"/>
    <property type="evidence" value="ECO:0007669"/>
    <property type="project" value="UniProtKB-KW"/>
</dbReference>
<feature type="region of interest" description="Disordered" evidence="4">
    <location>
        <begin position="61"/>
        <end position="84"/>
    </location>
</feature>
<reference evidence="8" key="1">
    <citation type="submission" date="2025-08" db="UniProtKB">
        <authorList>
            <consortium name="RefSeq"/>
        </authorList>
    </citation>
    <scope>IDENTIFICATION</scope>
</reference>
<accession>A0A7E5VUL7</accession>
<gene>
    <name evidence="8" type="primary">LOC113496865</name>
</gene>
<evidence type="ECO:0000313" key="7">
    <source>
        <dbReference type="Proteomes" id="UP000322000"/>
    </source>
</evidence>
<evidence type="ECO:0000256" key="1">
    <source>
        <dbReference type="ARBA" id="ARBA00004613"/>
    </source>
</evidence>
<evidence type="ECO:0000256" key="4">
    <source>
        <dbReference type="SAM" id="MobiDB-lite"/>
    </source>
</evidence>
<feature type="signal peptide" evidence="5">
    <location>
        <begin position="1"/>
        <end position="24"/>
    </location>
</feature>
<dbReference type="Pfam" id="PF01410">
    <property type="entry name" value="COLFI"/>
    <property type="match status" value="1"/>
</dbReference>
<keyword evidence="3" id="KW-0176">Collagen</keyword>
<dbReference type="InParanoid" id="A0A7E5VUL7"/>
<evidence type="ECO:0000259" key="6">
    <source>
        <dbReference type="PROSITE" id="PS51461"/>
    </source>
</evidence>
<dbReference type="Proteomes" id="UP000322000">
    <property type="component" value="Chromosome 8"/>
</dbReference>
<name>A0A7E5VUL7_TRINI</name>
<proteinExistence type="predicted"/>
<dbReference type="RefSeq" id="XP_026732033.1">
    <property type="nucleotide sequence ID" value="XM_026876232.1"/>
</dbReference>
<dbReference type="InterPro" id="IPR000885">
    <property type="entry name" value="Fib_collagen_C"/>
</dbReference>
<dbReference type="GO" id="GO:0005576">
    <property type="term" value="C:extracellular region"/>
    <property type="evidence" value="ECO:0007669"/>
    <property type="project" value="UniProtKB-SubCell"/>
</dbReference>
<dbReference type="KEGG" id="tnl:113496865"/>
<feature type="domain" description="Fibrillar collagen NC1" evidence="6">
    <location>
        <begin position="88"/>
        <end position="308"/>
    </location>
</feature>
<dbReference type="Gene3D" id="2.60.120.1000">
    <property type="match status" value="1"/>
</dbReference>
<dbReference type="GO" id="GO:0005201">
    <property type="term" value="F:extracellular matrix structural constituent"/>
    <property type="evidence" value="ECO:0007669"/>
    <property type="project" value="InterPro"/>
</dbReference>
<keyword evidence="5" id="KW-0732">Signal</keyword>
<dbReference type="SMART" id="SM00038">
    <property type="entry name" value="COLFI"/>
    <property type="match status" value="1"/>
</dbReference>
<keyword evidence="7" id="KW-1185">Reference proteome</keyword>
<evidence type="ECO:0000313" key="8">
    <source>
        <dbReference type="RefSeq" id="XP_026732033.1"/>
    </source>
</evidence>
<sequence>MGFGVLINKNFYLLIFIGLQNAFAQLPTTELHPGDKISTCPMKLDKCRIVNEYPLLIKGEKGEPGSQGLTGPIGSHGLPGPVGPPGLPGLPGASLCKIALKEETYGSEGTSGFEEPTNSKTCNIAKTEVKSGNYTTGLASGYFKIYCNMTTRETCIRRENKTDIYEYNVEKGTFWLSSVGIHLSDIYELNQQQVSWLQSMSMFSVRQTLKYHCIDSVPYPKYNTSSAIKLLTWNDVIIEAYPTKETPFFYSVPPETDGCVEGGTEWSSTIIEIRSTYVNRLPIRDVWIGDVRGPNQKVSIESVEICFR</sequence>
<dbReference type="OrthoDB" id="8939548at2759"/>
<comment type="subcellular location">
    <subcellularLocation>
        <location evidence="1">Secreted</location>
    </subcellularLocation>
</comment>
<dbReference type="AlphaFoldDB" id="A0A7E5VUL7"/>